<dbReference type="EMBL" id="JAWPEI010000001">
    <property type="protein sequence ID" value="KAK4739264.1"/>
    <property type="molecule type" value="Genomic_DNA"/>
</dbReference>
<reference evidence="9 10" key="1">
    <citation type="submission" date="2023-10" db="EMBL/GenBank/DDBJ databases">
        <title>Genome-Wide Identification Analysis in wild type Solanum Pinnatisectum Reveals Some Genes Defensing Phytophthora Infestans.</title>
        <authorList>
            <person name="Sun C."/>
        </authorList>
    </citation>
    <scope>NUCLEOTIDE SEQUENCE [LARGE SCALE GENOMIC DNA]</scope>
    <source>
        <strain evidence="9">LQN</strain>
        <tissue evidence="9">Leaf</tissue>
    </source>
</reference>
<evidence type="ECO:0000256" key="2">
    <source>
        <dbReference type="ARBA" id="ARBA00010992"/>
    </source>
</evidence>
<dbReference type="PANTHER" id="PTHR23500">
    <property type="entry name" value="SOLUTE CARRIER FAMILY 2, FACILITATED GLUCOSE TRANSPORTER"/>
    <property type="match status" value="1"/>
</dbReference>
<comment type="subcellular location">
    <subcellularLocation>
        <location evidence="1">Membrane</location>
    </subcellularLocation>
</comment>
<evidence type="ECO:0008006" key="11">
    <source>
        <dbReference type="Google" id="ProtNLM"/>
    </source>
</evidence>
<feature type="transmembrane region" description="Helical" evidence="8">
    <location>
        <begin position="20"/>
        <end position="42"/>
    </location>
</feature>
<sequence length="131" mass="13865">MAGGNFIAADKGGFEYPGKLTRYVALTCIMAAMGGLIFGYDIGISGGVTSKVLLRVRKYKPQLHLSTLISTFQQLTGINVVIFYAPVFSETLGFKANASLMSAVITGAVNVGATFILVYFASFCSVDLADC</sequence>
<evidence type="ECO:0000256" key="6">
    <source>
        <dbReference type="ARBA" id="ARBA00023136"/>
    </source>
</evidence>
<evidence type="ECO:0000256" key="5">
    <source>
        <dbReference type="ARBA" id="ARBA00022989"/>
    </source>
</evidence>
<dbReference type="GO" id="GO:0015144">
    <property type="term" value="F:carbohydrate transmembrane transporter activity"/>
    <property type="evidence" value="ECO:0007669"/>
    <property type="project" value="InterPro"/>
</dbReference>
<protein>
    <recommendedName>
        <fullName evidence="11">Major facilitator superfamily (MFS) profile domain-containing protein</fullName>
    </recommendedName>
</protein>
<proteinExistence type="inferred from homology"/>
<evidence type="ECO:0000256" key="1">
    <source>
        <dbReference type="ARBA" id="ARBA00004370"/>
    </source>
</evidence>
<dbReference type="PANTHER" id="PTHR23500:SF567">
    <property type="entry name" value="SUGAR TRANSPORT PROTEIN 12-LIKE"/>
    <property type="match status" value="1"/>
</dbReference>
<evidence type="ECO:0000313" key="10">
    <source>
        <dbReference type="Proteomes" id="UP001311915"/>
    </source>
</evidence>
<dbReference type="InterPro" id="IPR036259">
    <property type="entry name" value="MFS_trans_sf"/>
</dbReference>
<dbReference type="GO" id="GO:0016020">
    <property type="term" value="C:membrane"/>
    <property type="evidence" value="ECO:0007669"/>
    <property type="project" value="UniProtKB-SubCell"/>
</dbReference>
<organism evidence="9 10">
    <name type="scientific">Solanum pinnatisectum</name>
    <name type="common">tansyleaf nightshade</name>
    <dbReference type="NCBI Taxonomy" id="50273"/>
    <lineage>
        <taxon>Eukaryota</taxon>
        <taxon>Viridiplantae</taxon>
        <taxon>Streptophyta</taxon>
        <taxon>Embryophyta</taxon>
        <taxon>Tracheophyta</taxon>
        <taxon>Spermatophyta</taxon>
        <taxon>Magnoliopsida</taxon>
        <taxon>eudicotyledons</taxon>
        <taxon>Gunneridae</taxon>
        <taxon>Pentapetalae</taxon>
        <taxon>asterids</taxon>
        <taxon>lamiids</taxon>
        <taxon>Solanales</taxon>
        <taxon>Solanaceae</taxon>
        <taxon>Solanoideae</taxon>
        <taxon>Solaneae</taxon>
        <taxon>Solanum</taxon>
    </lineage>
</organism>
<dbReference type="InterPro" id="IPR005828">
    <property type="entry name" value="MFS_sugar_transport-like"/>
</dbReference>
<name>A0AAV9MQI2_9SOLN</name>
<comment type="similarity">
    <text evidence="2">Belongs to the major facilitator superfamily. Sugar transporter (TC 2.A.1.1) family.</text>
</comment>
<feature type="transmembrane region" description="Helical" evidence="8">
    <location>
        <begin position="98"/>
        <end position="120"/>
    </location>
</feature>
<keyword evidence="3" id="KW-0813">Transport</keyword>
<evidence type="ECO:0000256" key="4">
    <source>
        <dbReference type="ARBA" id="ARBA00022692"/>
    </source>
</evidence>
<comment type="caution">
    <text evidence="9">The sequence shown here is derived from an EMBL/GenBank/DDBJ whole genome shotgun (WGS) entry which is preliminary data.</text>
</comment>
<dbReference type="InterPro" id="IPR045262">
    <property type="entry name" value="STP/PLT_plant"/>
</dbReference>
<keyword evidence="6 8" id="KW-0472">Membrane</keyword>
<keyword evidence="4 8" id="KW-0812">Transmembrane</keyword>
<comment type="similarity">
    <text evidence="7">Belongs to the major facilitator superfamily. Phosphate:H(+) symporter (TC 2.A.1.9) family.</text>
</comment>
<dbReference type="Pfam" id="PF00083">
    <property type="entry name" value="Sugar_tr"/>
    <property type="match status" value="1"/>
</dbReference>
<accession>A0AAV9MQI2</accession>
<keyword evidence="10" id="KW-1185">Reference proteome</keyword>
<dbReference type="Proteomes" id="UP001311915">
    <property type="component" value="Unassembled WGS sequence"/>
</dbReference>
<evidence type="ECO:0000256" key="7">
    <source>
        <dbReference type="ARBA" id="ARBA00044504"/>
    </source>
</evidence>
<dbReference type="AlphaFoldDB" id="A0AAV9MQI2"/>
<gene>
    <name evidence="9" type="ORF">R3W88_002961</name>
</gene>
<keyword evidence="5 8" id="KW-1133">Transmembrane helix</keyword>
<evidence type="ECO:0000256" key="3">
    <source>
        <dbReference type="ARBA" id="ARBA00022448"/>
    </source>
</evidence>
<evidence type="ECO:0000256" key="8">
    <source>
        <dbReference type="SAM" id="Phobius"/>
    </source>
</evidence>
<dbReference type="Gene3D" id="1.20.1250.20">
    <property type="entry name" value="MFS general substrate transporter like domains"/>
    <property type="match status" value="1"/>
</dbReference>
<feature type="transmembrane region" description="Helical" evidence="8">
    <location>
        <begin position="63"/>
        <end position="86"/>
    </location>
</feature>
<evidence type="ECO:0000313" key="9">
    <source>
        <dbReference type="EMBL" id="KAK4739264.1"/>
    </source>
</evidence>